<protein>
    <recommendedName>
        <fullName evidence="5">PorV/PorQ family protein</fullName>
    </recommendedName>
</protein>
<evidence type="ECO:0000313" key="3">
    <source>
        <dbReference type="EMBL" id="PJJ42013.1"/>
    </source>
</evidence>
<keyword evidence="4" id="KW-1185">Reference proteome</keyword>
<gene>
    <name evidence="3" type="ORF">BGX16_2027</name>
</gene>
<dbReference type="OrthoDB" id="9810182at2"/>
<reference evidence="3 4" key="1">
    <citation type="submission" date="2017-11" db="EMBL/GenBank/DDBJ databases">
        <title>Animal gut microbial communities from fecal samples from Wisconsin, USA.</title>
        <authorList>
            <person name="Neumann A."/>
        </authorList>
    </citation>
    <scope>NUCLEOTIDE SEQUENCE [LARGE SCALE GENOMIC DNA]</scope>
    <source>
        <strain evidence="3 4">UWS3</strain>
    </source>
</reference>
<accession>A0A2M9A8R8</accession>
<feature type="chain" id="PRO_5014740996" description="PorV/PorQ family protein" evidence="2">
    <location>
        <begin position="23"/>
        <end position="387"/>
    </location>
</feature>
<comment type="caution">
    <text evidence="3">The sequence shown here is derived from an EMBL/GenBank/DDBJ whole genome shotgun (WGS) entry which is preliminary data.</text>
</comment>
<dbReference type="Gene3D" id="2.40.160.60">
    <property type="entry name" value="Outer membrane protein transport protein (OMPP1/FadL/TodX)"/>
    <property type="match status" value="1"/>
</dbReference>
<dbReference type="RefSeq" id="WP_100425907.1">
    <property type="nucleotide sequence ID" value="NZ_JAQXKX010000054.1"/>
</dbReference>
<dbReference type="EMBL" id="PGEX01000001">
    <property type="protein sequence ID" value="PJJ42013.1"/>
    <property type="molecule type" value="Genomic_DNA"/>
</dbReference>
<evidence type="ECO:0000313" key="4">
    <source>
        <dbReference type="Proteomes" id="UP000231134"/>
    </source>
</evidence>
<feature type="signal peptide" evidence="2">
    <location>
        <begin position="1"/>
        <end position="22"/>
    </location>
</feature>
<sequence>MFRRIYTAATLFLFAFASQTWALERVVGANASLDIHAGARSSALGGASIAVDHDLLELTSNPQQLSSAENSWVAFSHVVYYEDTQYDYGAVQFPLGDMGGLGFAFSRFGANDIPWIAEGDPLPEGDDYKTLSIADYVFTLAWGRRFLNDRLDLGISFHGLYRELDQSGWGFRGDIGANYHVHEQVTVSSFLKGWTSSATTWEEGTFEYSSPEWYLGLNVHQPISYFYGTASAYWQSAGIFHRENRDLDWDGEERGGRFWEHPLDWLGGGRAGVEFAFDFGLSLRAGLASLSELESWTAGAGFALSNWLRVDYAFESHPTLSAVHRVSLEVSPGLFLFPKKKSASSPAYVVEAKKAEEVKKAAISEMEPVETEELVEEESAGGTYWEE</sequence>
<evidence type="ECO:0000256" key="1">
    <source>
        <dbReference type="SAM" id="MobiDB-lite"/>
    </source>
</evidence>
<dbReference type="Proteomes" id="UP000231134">
    <property type="component" value="Unassembled WGS sequence"/>
</dbReference>
<organism evidence="3 4">
    <name type="scientific">Hallerella succinigenes</name>
    <dbReference type="NCBI Taxonomy" id="1896222"/>
    <lineage>
        <taxon>Bacteria</taxon>
        <taxon>Pseudomonadati</taxon>
        <taxon>Fibrobacterota</taxon>
        <taxon>Fibrobacteria</taxon>
        <taxon>Fibrobacterales</taxon>
        <taxon>Fibrobacteraceae</taxon>
        <taxon>Hallerella</taxon>
    </lineage>
</organism>
<evidence type="ECO:0008006" key="5">
    <source>
        <dbReference type="Google" id="ProtNLM"/>
    </source>
</evidence>
<feature type="compositionally biased region" description="Acidic residues" evidence="1">
    <location>
        <begin position="367"/>
        <end position="387"/>
    </location>
</feature>
<dbReference type="AlphaFoldDB" id="A0A2M9A8R8"/>
<name>A0A2M9A8R8_9BACT</name>
<evidence type="ECO:0000256" key="2">
    <source>
        <dbReference type="SAM" id="SignalP"/>
    </source>
</evidence>
<feature type="region of interest" description="Disordered" evidence="1">
    <location>
        <begin position="366"/>
        <end position="387"/>
    </location>
</feature>
<proteinExistence type="predicted"/>
<keyword evidence="2" id="KW-0732">Signal</keyword>